<dbReference type="Proteomes" id="UP001241758">
    <property type="component" value="Unassembled WGS sequence"/>
</dbReference>
<reference evidence="1 2" key="1">
    <citation type="submission" date="2023-05" db="EMBL/GenBank/DDBJ databases">
        <title>Actinoplanes sp. NEAU-A12 genome sequencing.</title>
        <authorList>
            <person name="Wang Z.-S."/>
        </authorList>
    </citation>
    <scope>NUCLEOTIDE SEQUENCE [LARGE SCALE GENOMIC DNA]</scope>
    <source>
        <strain evidence="1 2">NEAU-A12</strain>
    </source>
</reference>
<evidence type="ECO:0000313" key="1">
    <source>
        <dbReference type="EMBL" id="MDI6098389.1"/>
    </source>
</evidence>
<evidence type="ECO:0000313" key="2">
    <source>
        <dbReference type="Proteomes" id="UP001241758"/>
    </source>
</evidence>
<name>A0ABT6WFA2_9ACTN</name>
<proteinExistence type="predicted"/>
<dbReference type="EMBL" id="JASCTH010000004">
    <property type="protein sequence ID" value="MDI6098389.1"/>
    <property type="molecule type" value="Genomic_DNA"/>
</dbReference>
<organism evidence="1 2">
    <name type="scientific">Actinoplanes sandaracinus</name>
    <dbReference type="NCBI Taxonomy" id="3045177"/>
    <lineage>
        <taxon>Bacteria</taxon>
        <taxon>Bacillati</taxon>
        <taxon>Actinomycetota</taxon>
        <taxon>Actinomycetes</taxon>
        <taxon>Micromonosporales</taxon>
        <taxon>Micromonosporaceae</taxon>
        <taxon>Actinoplanes</taxon>
    </lineage>
</organism>
<protein>
    <submittedName>
        <fullName evidence="1">Uncharacterized protein</fullName>
    </submittedName>
</protein>
<sequence>MPDFATSIERLLTQIHHWDEPRWRAVPANAATGTRSQLVQGLVQRLADLGAEAEGRAARPVPHIHDLVLRDQLRVLADDIVAAAPSAELLDRANAAVAEVRRAL</sequence>
<comment type="caution">
    <text evidence="1">The sequence shown here is derived from an EMBL/GenBank/DDBJ whole genome shotgun (WGS) entry which is preliminary data.</text>
</comment>
<accession>A0ABT6WFA2</accession>
<dbReference type="RefSeq" id="WP_282758020.1">
    <property type="nucleotide sequence ID" value="NZ_JASCTH010000004.1"/>
</dbReference>
<keyword evidence="2" id="KW-1185">Reference proteome</keyword>
<gene>
    <name evidence="1" type="ORF">QLQ12_07205</name>
</gene>